<reference evidence="6" key="1">
    <citation type="submission" date="2017-10" db="EMBL/GenBank/DDBJ databases">
        <title>Massilia psychrophilum sp. nov., a novel purple-pigmented bacterium isolated from Tianshan glacier, Xinjiang Municipality, China.</title>
        <authorList>
            <person name="Wang H."/>
        </authorList>
    </citation>
    <scope>NUCLEOTIDE SEQUENCE [LARGE SCALE GENOMIC DNA]</scope>
    <source>
        <strain evidence="6">B2</strain>
    </source>
</reference>
<sequence length="304" mass="32792">MTPLDQIDLNSLTIFDAVAEAGSFTAAADRLGVAKARISVQIARLERQLGVSLFTRTTRQVAPTDAGRALHAQCQPLLRALSDALAQAGSDQGELSGMLRISTTALQVAHSIGPALVQFMARHPRITVDLRTADKVADMIAEGIDLSFRMGWLRDSTQRAIKLGEFTQHVVAAPSYLQRRGYPATPQDLAQHDWVALSLMRTPHTWTFTGADGAGTVVQTASRIQVDSPAALLALIEQGAGMTVMEGQTLSASFKAGTVVELLAQWSLPRGGMYAVLPPGRQAPARVRAFIDFYRAYLQRADTI</sequence>
<dbReference type="PRINTS" id="PR00039">
    <property type="entry name" value="HTHLYSR"/>
</dbReference>
<proteinExistence type="inferred from homology"/>
<dbReference type="EMBL" id="CP024608">
    <property type="protein sequence ID" value="ATQ76182.1"/>
    <property type="molecule type" value="Genomic_DNA"/>
</dbReference>
<evidence type="ECO:0000256" key="2">
    <source>
        <dbReference type="ARBA" id="ARBA00023015"/>
    </source>
</evidence>
<dbReference type="Proteomes" id="UP000229897">
    <property type="component" value="Chromosome"/>
</dbReference>
<evidence type="ECO:0000259" key="5">
    <source>
        <dbReference type="PROSITE" id="PS50931"/>
    </source>
</evidence>
<feature type="domain" description="HTH lysR-type" evidence="5">
    <location>
        <begin position="7"/>
        <end position="64"/>
    </location>
</feature>
<dbReference type="SUPFAM" id="SSF53850">
    <property type="entry name" value="Periplasmic binding protein-like II"/>
    <property type="match status" value="1"/>
</dbReference>
<protein>
    <submittedName>
        <fullName evidence="6">Transcriptional regulator</fullName>
    </submittedName>
</protein>
<dbReference type="InterPro" id="IPR036390">
    <property type="entry name" value="WH_DNA-bd_sf"/>
</dbReference>
<dbReference type="InterPro" id="IPR005119">
    <property type="entry name" value="LysR_subst-bd"/>
</dbReference>
<keyword evidence="3" id="KW-0238">DNA-binding</keyword>
<organism evidence="6 7">
    <name type="scientific">Massilia violaceinigra</name>
    <dbReference type="NCBI Taxonomy" id="2045208"/>
    <lineage>
        <taxon>Bacteria</taxon>
        <taxon>Pseudomonadati</taxon>
        <taxon>Pseudomonadota</taxon>
        <taxon>Betaproteobacteria</taxon>
        <taxon>Burkholderiales</taxon>
        <taxon>Oxalobacteraceae</taxon>
        <taxon>Telluria group</taxon>
        <taxon>Massilia</taxon>
    </lineage>
</organism>
<dbReference type="Gene3D" id="1.10.10.10">
    <property type="entry name" value="Winged helix-like DNA-binding domain superfamily/Winged helix DNA-binding domain"/>
    <property type="match status" value="1"/>
</dbReference>
<dbReference type="OrthoDB" id="9786526at2"/>
<dbReference type="GO" id="GO:0043565">
    <property type="term" value="F:sequence-specific DNA binding"/>
    <property type="evidence" value="ECO:0007669"/>
    <property type="project" value="TreeGrafter"/>
</dbReference>
<dbReference type="InterPro" id="IPR036388">
    <property type="entry name" value="WH-like_DNA-bd_sf"/>
</dbReference>
<evidence type="ECO:0000256" key="4">
    <source>
        <dbReference type="ARBA" id="ARBA00023163"/>
    </source>
</evidence>
<evidence type="ECO:0000256" key="3">
    <source>
        <dbReference type="ARBA" id="ARBA00023125"/>
    </source>
</evidence>
<dbReference type="Pfam" id="PF03466">
    <property type="entry name" value="LysR_substrate"/>
    <property type="match status" value="1"/>
</dbReference>
<accession>A0A2D2DMJ0</accession>
<dbReference type="InterPro" id="IPR058163">
    <property type="entry name" value="LysR-type_TF_proteobact-type"/>
</dbReference>
<dbReference type="SUPFAM" id="SSF46785">
    <property type="entry name" value="Winged helix' DNA-binding domain"/>
    <property type="match status" value="1"/>
</dbReference>
<evidence type="ECO:0000313" key="6">
    <source>
        <dbReference type="EMBL" id="ATQ76182.1"/>
    </source>
</evidence>
<keyword evidence="2" id="KW-0805">Transcription regulation</keyword>
<dbReference type="GO" id="GO:0006351">
    <property type="term" value="P:DNA-templated transcription"/>
    <property type="evidence" value="ECO:0007669"/>
    <property type="project" value="TreeGrafter"/>
</dbReference>
<dbReference type="KEGG" id="mass:CR152_17815"/>
<evidence type="ECO:0000313" key="7">
    <source>
        <dbReference type="Proteomes" id="UP000229897"/>
    </source>
</evidence>
<dbReference type="PANTHER" id="PTHR30537">
    <property type="entry name" value="HTH-TYPE TRANSCRIPTIONAL REGULATOR"/>
    <property type="match status" value="1"/>
</dbReference>
<keyword evidence="7" id="KW-1185">Reference proteome</keyword>
<dbReference type="InterPro" id="IPR000847">
    <property type="entry name" value="LysR_HTH_N"/>
</dbReference>
<dbReference type="Gene3D" id="3.40.190.290">
    <property type="match status" value="1"/>
</dbReference>
<dbReference type="FunFam" id="1.10.10.10:FF:000001">
    <property type="entry name" value="LysR family transcriptional regulator"/>
    <property type="match status" value="1"/>
</dbReference>
<dbReference type="PANTHER" id="PTHR30537:SF66">
    <property type="entry name" value="IRON-REGULATED VIRULENCE REGULATORY PROTEIN IRGB"/>
    <property type="match status" value="1"/>
</dbReference>
<evidence type="ECO:0000256" key="1">
    <source>
        <dbReference type="ARBA" id="ARBA00009437"/>
    </source>
</evidence>
<dbReference type="Pfam" id="PF00126">
    <property type="entry name" value="HTH_1"/>
    <property type="match status" value="1"/>
</dbReference>
<comment type="similarity">
    <text evidence="1">Belongs to the LysR transcriptional regulatory family.</text>
</comment>
<dbReference type="CDD" id="cd08422">
    <property type="entry name" value="PBP2_CrgA_like"/>
    <property type="match status" value="1"/>
</dbReference>
<dbReference type="GO" id="GO:0003700">
    <property type="term" value="F:DNA-binding transcription factor activity"/>
    <property type="evidence" value="ECO:0007669"/>
    <property type="project" value="InterPro"/>
</dbReference>
<dbReference type="RefSeq" id="WP_099876620.1">
    <property type="nucleotide sequence ID" value="NZ_CP024608.1"/>
</dbReference>
<name>A0A2D2DMJ0_9BURK</name>
<dbReference type="PROSITE" id="PS50931">
    <property type="entry name" value="HTH_LYSR"/>
    <property type="match status" value="1"/>
</dbReference>
<gene>
    <name evidence="6" type="ORF">CR152_17815</name>
</gene>
<keyword evidence="4" id="KW-0804">Transcription</keyword>
<dbReference type="AlphaFoldDB" id="A0A2D2DMJ0"/>